<evidence type="ECO:0000256" key="2">
    <source>
        <dbReference type="ARBA" id="ARBA00022729"/>
    </source>
</evidence>
<feature type="region of interest" description="Disordered" evidence="3">
    <location>
        <begin position="31"/>
        <end position="51"/>
    </location>
</feature>
<evidence type="ECO:0000256" key="3">
    <source>
        <dbReference type="SAM" id="MobiDB-lite"/>
    </source>
</evidence>
<evidence type="ECO:0000313" key="6">
    <source>
        <dbReference type="EMBL" id="UUT35888.1"/>
    </source>
</evidence>
<dbReference type="Pfam" id="PF13458">
    <property type="entry name" value="Peripla_BP_6"/>
    <property type="match status" value="1"/>
</dbReference>
<accession>A0ABY5NL64</accession>
<dbReference type="InterPro" id="IPR028081">
    <property type="entry name" value="Leu-bd"/>
</dbReference>
<feature type="signal peptide" evidence="4">
    <location>
        <begin position="1"/>
        <end position="27"/>
    </location>
</feature>
<dbReference type="SUPFAM" id="SSF53822">
    <property type="entry name" value="Periplasmic binding protein-like I"/>
    <property type="match status" value="1"/>
</dbReference>
<keyword evidence="2 4" id="KW-0732">Signal</keyword>
<feature type="region of interest" description="Disordered" evidence="3">
    <location>
        <begin position="123"/>
        <end position="143"/>
    </location>
</feature>
<dbReference type="Proteomes" id="UP001054811">
    <property type="component" value="Chromosome"/>
</dbReference>
<dbReference type="PROSITE" id="PS51257">
    <property type="entry name" value="PROKAR_LIPOPROTEIN"/>
    <property type="match status" value="1"/>
</dbReference>
<feature type="compositionally biased region" description="Low complexity" evidence="3">
    <location>
        <begin position="130"/>
        <end position="143"/>
    </location>
</feature>
<evidence type="ECO:0000259" key="5">
    <source>
        <dbReference type="Pfam" id="PF13458"/>
    </source>
</evidence>
<reference evidence="6" key="1">
    <citation type="submission" date="2022-01" db="EMBL/GenBank/DDBJ databases">
        <title>Microbacterium eymi and Microbacterium rhizovicinus sp. nov., isolated from the rhizospheric soil of Elymus tsukushiensis, a plant native to the Dokdo Islands, Republic of Korea.</title>
        <authorList>
            <person name="Hwang Y.J."/>
        </authorList>
    </citation>
    <scope>NUCLEOTIDE SEQUENCE</scope>
    <source>
        <strain evidence="6">KUDC0405</strain>
    </source>
</reference>
<dbReference type="InterPro" id="IPR028082">
    <property type="entry name" value="Peripla_BP_I"/>
</dbReference>
<dbReference type="RefSeq" id="WP_259612520.1">
    <property type="nucleotide sequence ID" value="NZ_CP091139.2"/>
</dbReference>
<protein>
    <recommendedName>
        <fullName evidence="5">Leucine-binding protein domain-containing protein</fullName>
    </recommendedName>
</protein>
<name>A0ABY5NL64_9MICO</name>
<sequence length="143" mass="14053">MNGMKGLRGGKAIAAIALAGAVAVVMAGCSGSPASNPSDTSGGNSGPATELTLKLGSLMPETGSLAFLGPPQEAGVGLAVQEINDAKAGITIDYTAADEGDTDTKAYETSISKLRSAGITAMVGARHPASPSSSWTGTSRRGS</sequence>
<dbReference type="EMBL" id="CP091139">
    <property type="protein sequence ID" value="UUT35888.1"/>
    <property type="molecule type" value="Genomic_DNA"/>
</dbReference>
<evidence type="ECO:0000256" key="4">
    <source>
        <dbReference type="SAM" id="SignalP"/>
    </source>
</evidence>
<proteinExistence type="inferred from homology"/>
<feature type="compositionally biased region" description="Polar residues" evidence="3">
    <location>
        <begin position="32"/>
        <end position="42"/>
    </location>
</feature>
<dbReference type="Gene3D" id="3.40.50.2300">
    <property type="match status" value="1"/>
</dbReference>
<keyword evidence="7" id="KW-1185">Reference proteome</keyword>
<organism evidence="6 7">
    <name type="scientific">Microbacterium elymi</name>
    <dbReference type="NCBI Taxonomy" id="2909587"/>
    <lineage>
        <taxon>Bacteria</taxon>
        <taxon>Bacillati</taxon>
        <taxon>Actinomycetota</taxon>
        <taxon>Actinomycetes</taxon>
        <taxon>Micrococcales</taxon>
        <taxon>Microbacteriaceae</taxon>
        <taxon>Microbacterium</taxon>
    </lineage>
</organism>
<feature type="chain" id="PRO_5045975480" description="Leucine-binding protein domain-containing protein" evidence="4">
    <location>
        <begin position="28"/>
        <end position="143"/>
    </location>
</feature>
<evidence type="ECO:0000313" key="7">
    <source>
        <dbReference type="Proteomes" id="UP001054811"/>
    </source>
</evidence>
<feature type="domain" description="Leucine-binding protein" evidence="5">
    <location>
        <begin position="52"/>
        <end position="125"/>
    </location>
</feature>
<evidence type="ECO:0000256" key="1">
    <source>
        <dbReference type="ARBA" id="ARBA00010062"/>
    </source>
</evidence>
<gene>
    <name evidence="6" type="ORF">L2X98_22275</name>
</gene>
<comment type="similarity">
    <text evidence="1">Belongs to the leucine-binding protein family.</text>
</comment>